<dbReference type="Gene3D" id="1.20.120.1770">
    <property type="match status" value="1"/>
</dbReference>
<dbReference type="PANTHER" id="PTHR15422:SF45">
    <property type="entry name" value="CYTOCHROME B561 DOMAIN-CONTAINING PROTEIN"/>
    <property type="match status" value="1"/>
</dbReference>
<evidence type="ECO:0000256" key="3">
    <source>
        <dbReference type="ARBA" id="ARBA00022448"/>
    </source>
</evidence>
<dbReference type="GO" id="GO:0046872">
    <property type="term" value="F:metal ion binding"/>
    <property type="evidence" value="ECO:0007669"/>
    <property type="project" value="UniProtKB-KW"/>
</dbReference>
<dbReference type="InterPro" id="IPR045150">
    <property type="entry name" value="CYB561D1/2"/>
</dbReference>
<keyword evidence="5 13" id="KW-0812">Transmembrane</keyword>
<comment type="caution">
    <text evidence="15">The sequence shown here is derived from an EMBL/GenBank/DDBJ whole genome shotgun (WGS) entry which is preliminary data.</text>
</comment>
<dbReference type="Pfam" id="PF03188">
    <property type="entry name" value="Cytochrom_B561"/>
    <property type="match status" value="1"/>
</dbReference>
<evidence type="ECO:0000256" key="2">
    <source>
        <dbReference type="ARBA" id="ARBA00004141"/>
    </source>
</evidence>
<proteinExistence type="predicted"/>
<keyword evidence="8 13" id="KW-1133">Transmembrane helix</keyword>
<evidence type="ECO:0000256" key="7">
    <source>
        <dbReference type="ARBA" id="ARBA00022982"/>
    </source>
</evidence>
<name>A0A922CCQ6_MANSE</name>
<keyword evidence="4" id="KW-0349">Heme</keyword>
<dbReference type="AlphaFoldDB" id="A0A922CCQ6"/>
<evidence type="ECO:0000256" key="8">
    <source>
        <dbReference type="ARBA" id="ARBA00022989"/>
    </source>
</evidence>
<evidence type="ECO:0000256" key="6">
    <source>
        <dbReference type="ARBA" id="ARBA00022723"/>
    </source>
</evidence>
<keyword evidence="9" id="KW-0408">Iron</keyword>
<evidence type="ECO:0000259" key="14">
    <source>
        <dbReference type="SMART" id="SM00665"/>
    </source>
</evidence>
<feature type="transmembrane region" description="Helical" evidence="13">
    <location>
        <begin position="138"/>
        <end position="160"/>
    </location>
</feature>
<dbReference type="EC" id="7.2.1.3" evidence="11"/>
<feature type="compositionally biased region" description="Basic and acidic residues" evidence="12">
    <location>
        <begin position="1"/>
        <end position="10"/>
    </location>
</feature>
<dbReference type="GO" id="GO:0140575">
    <property type="term" value="F:transmembrane monodehydroascorbate reductase activity"/>
    <property type="evidence" value="ECO:0007669"/>
    <property type="project" value="InterPro"/>
</dbReference>
<keyword evidence="10 13" id="KW-0472">Membrane</keyword>
<dbReference type="EMBL" id="JH668283">
    <property type="protein sequence ID" value="KAG6441019.1"/>
    <property type="molecule type" value="Genomic_DNA"/>
</dbReference>
<evidence type="ECO:0000256" key="9">
    <source>
        <dbReference type="ARBA" id="ARBA00023004"/>
    </source>
</evidence>
<feature type="transmembrane region" description="Helical" evidence="13">
    <location>
        <begin position="233"/>
        <end position="254"/>
    </location>
</feature>
<comment type="subcellular location">
    <subcellularLocation>
        <location evidence="2">Membrane</location>
        <topology evidence="2">Multi-pass membrane protein</topology>
    </subcellularLocation>
</comment>
<dbReference type="GO" id="GO:0016020">
    <property type="term" value="C:membrane"/>
    <property type="evidence" value="ECO:0007669"/>
    <property type="project" value="UniProtKB-SubCell"/>
</dbReference>
<feature type="transmembrane region" description="Helical" evidence="13">
    <location>
        <begin position="108"/>
        <end position="126"/>
    </location>
</feature>
<comment type="cofactor">
    <cofactor evidence="1">
        <name>heme b</name>
        <dbReference type="ChEBI" id="CHEBI:60344"/>
    </cofactor>
</comment>
<protein>
    <recommendedName>
        <fullName evidence="11">ascorbate ferrireductase (transmembrane)</fullName>
        <ecNumber evidence="11">7.2.1.3</ecNumber>
    </recommendedName>
</protein>
<feature type="compositionally biased region" description="Polar residues" evidence="12">
    <location>
        <begin position="11"/>
        <end position="26"/>
    </location>
</feature>
<dbReference type="OrthoDB" id="432881at2759"/>
<evidence type="ECO:0000313" key="15">
    <source>
        <dbReference type="EMBL" id="KAG6441019.1"/>
    </source>
</evidence>
<dbReference type="InterPro" id="IPR006593">
    <property type="entry name" value="Cyt_b561/ferric_Rdtase_TM"/>
</dbReference>
<dbReference type="Proteomes" id="UP000791440">
    <property type="component" value="Unassembled WGS sequence"/>
</dbReference>
<evidence type="ECO:0000256" key="5">
    <source>
        <dbReference type="ARBA" id="ARBA00022692"/>
    </source>
</evidence>
<dbReference type="PANTHER" id="PTHR15422">
    <property type="entry name" value="OS05G0565100 PROTEIN"/>
    <property type="match status" value="1"/>
</dbReference>
<feature type="region of interest" description="Disordered" evidence="12">
    <location>
        <begin position="1"/>
        <end position="37"/>
    </location>
</feature>
<feature type="transmembrane region" description="Helical" evidence="13">
    <location>
        <begin position="166"/>
        <end position="187"/>
    </location>
</feature>
<organism evidence="15 16">
    <name type="scientific">Manduca sexta</name>
    <name type="common">Tobacco hawkmoth</name>
    <name type="synonym">Tobacco hornworm</name>
    <dbReference type="NCBI Taxonomy" id="7130"/>
    <lineage>
        <taxon>Eukaryota</taxon>
        <taxon>Metazoa</taxon>
        <taxon>Ecdysozoa</taxon>
        <taxon>Arthropoda</taxon>
        <taxon>Hexapoda</taxon>
        <taxon>Insecta</taxon>
        <taxon>Pterygota</taxon>
        <taxon>Neoptera</taxon>
        <taxon>Endopterygota</taxon>
        <taxon>Lepidoptera</taxon>
        <taxon>Glossata</taxon>
        <taxon>Ditrysia</taxon>
        <taxon>Bombycoidea</taxon>
        <taxon>Sphingidae</taxon>
        <taxon>Sphinginae</taxon>
        <taxon>Sphingini</taxon>
        <taxon>Manduca</taxon>
    </lineage>
</organism>
<keyword evidence="3" id="KW-0813">Transport</keyword>
<feature type="domain" description="Cytochrome b561" evidence="14">
    <location>
        <begin position="101"/>
        <end position="220"/>
    </location>
</feature>
<dbReference type="SMART" id="SM00665">
    <property type="entry name" value="B561"/>
    <property type="match status" value="1"/>
</dbReference>
<evidence type="ECO:0000256" key="12">
    <source>
        <dbReference type="SAM" id="MobiDB-lite"/>
    </source>
</evidence>
<sequence>MPEGNKDHNQVLDTNEQPENSKQPTETNKKSDKNQPEIKSIMTSGKSRTLKFAGPIKILVIETKGEYCKTIWCAIGIGLSHVMIGATNMAVLFYYLKSQDVHALTCTLGYHFFSAEAILSLNYANGWSTPMRLRHRRFVHVLLQLCAMVCAILGTTLVIVDKGASVTAHGITGIITVILTVTSFLAGSGALYGKKYLKITHISFGIPTFLMSSICFCTGLLTESFRNWSDPTITYLLLGFIVFYSIFIITTPFLKCMIRL</sequence>
<evidence type="ECO:0000256" key="13">
    <source>
        <dbReference type="SAM" id="Phobius"/>
    </source>
</evidence>
<evidence type="ECO:0000313" key="16">
    <source>
        <dbReference type="Proteomes" id="UP000791440"/>
    </source>
</evidence>
<keyword evidence="7" id="KW-0249">Electron transport</keyword>
<feature type="transmembrane region" description="Helical" evidence="13">
    <location>
        <begin position="199"/>
        <end position="221"/>
    </location>
</feature>
<reference evidence="15" key="2">
    <citation type="submission" date="2020-12" db="EMBL/GenBank/DDBJ databases">
        <authorList>
            <person name="Kanost M."/>
        </authorList>
    </citation>
    <scope>NUCLEOTIDE SEQUENCE</scope>
</reference>
<evidence type="ECO:0000256" key="1">
    <source>
        <dbReference type="ARBA" id="ARBA00001970"/>
    </source>
</evidence>
<feature type="transmembrane region" description="Helical" evidence="13">
    <location>
        <begin position="71"/>
        <end position="96"/>
    </location>
</feature>
<reference evidence="15" key="1">
    <citation type="journal article" date="2016" name="Insect Biochem. Mol. Biol.">
        <title>Multifaceted biological insights from a draft genome sequence of the tobacco hornworm moth, Manduca sexta.</title>
        <authorList>
            <person name="Kanost M.R."/>
            <person name="Arrese E.L."/>
            <person name="Cao X."/>
            <person name="Chen Y.R."/>
            <person name="Chellapilla S."/>
            <person name="Goldsmith M.R."/>
            <person name="Grosse-Wilde E."/>
            <person name="Heckel D.G."/>
            <person name="Herndon N."/>
            <person name="Jiang H."/>
            <person name="Papanicolaou A."/>
            <person name="Qu J."/>
            <person name="Soulages J.L."/>
            <person name="Vogel H."/>
            <person name="Walters J."/>
            <person name="Waterhouse R.M."/>
            <person name="Ahn S.J."/>
            <person name="Almeida F.C."/>
            <person name="An C."/>
            <person name="Aqrawi P."/>
            <person name="Bretschneider A."/>
            <person name="Bryant W.B."/>
            <person name="Bucks S."/>
            <person name="Chao H."/>
            <person name="Chevignon G."/>
            <person name="Christen J.M."/>
            <person name="Clarke D.F."/>
            <person name="Dittmer N.T."/>
            <person name="Ferguson L.C.F."/>
            <person name="Garavelou S."/>
            <person name="Gordon K.H.J."/>
            <person name="Gunaratna R.T."/>
            <person name="Han Y."/>
            <person name="Hauser F."/>
            <person name="He Y."/>
            <person name="Heidel-Fischer H."/>
            <person name="Hirsh A."/>
            <person name="Hu Y."/>
            <person name="Jiang H."/>
            <person name="Kalra D."/>
            <person name="Klinner C."/>
            <person name="Konig C."/>
            <person name="Kovar C."/>
            <person name="Kroll A.R."/>
            <person name="Kuwar S.S."/>
            <person name="Lee S.L."/>
            <person name="Lehman R."/>
            <person name="Li K."/>
            <person name="Li Z."/>
            <person name="Liang H."/>
            <person name="Lovelace S."/>
            <person name="Lu Z."/>
            <person name="Mansfield J.H."/>
            <person name="McCulloch K.J."/>
            <person name="Mathew T."/>
            <person name="Morton B."/>
            <person name="Muzny D.M."/>
            <person name="Neunemann D."/>
            <person name="Ongeri F."/>
            <person name="Pauchet Y."/>
            <person name="Pu L.L."/>
            <person name="Pyrousis I."/>
            <person name="Rao X.J."/>
            <person name="Redding A."/>
            <person name="Roesel C."/>
            <person name="Sanchez-Gracia A."/>
            <person name="Schaack S."/>
            <person name="Shukla A."/>
            <person name="Tetreau G."/>
            <person name="Wang Y."/>
            <person name="Xiong G.H."/>
            <person name="Traut W."/>
            <person name="Walsh T.K."/>
            <person name="Worley K.C."/>
            <person name="Wu D."/>
            <person name="Wu W."/>
            <person name="Wu Y.Q."/>
            <person name="Zhang X."/>
            <person name="Zou Z."/>
            <person name="Zucker H."/>
            <person name="Briscoe A.D."/>
            <person name="Burmester T."/>
            <person name="Clem R.J."/>
            <person name="Feyereisen R."/>
            <person name="Grimmelikhuijzen C.J.P."/>
            <person name="Hamodrakas S.J."/>
            <person name="Hansson B.S."/>
            <person name="Huguet E."/>
            <person name="Jermiin L.S."/>
            <person name="Lan Q."/>
            <person name="Lehman H.K."/>
            <person name="Lorenzen M."/>
            <person name="Merzendorfer H."/>
            <person name="Michalopoulos I."/>
            <person name="Morton D.B."/>
            <person name="Muthukrishnan S."/>
            <person name="Oakeshott J.G."/>
            <person name="Palmer W."/>
            <person name="Park Y."/>
            <person name="Passarelli A.L."/>
            <person name="Rozas J."/>
            <person name="Schwartz L.M."/>
            <person name="Smith W."/>
            <person name="Southgate A."/>
            <person name="Vilcinskas A."/>
            <person name="Vogt R."/>
            <person name="Wang P."/>
            <person name="Werren J."/>
            <person name="Yu X.Q."/>
            <person name="Zhou J.J."/>
            <person name="Brown S.J."/>
            <person name="Scherer S.E."/>
            <person name="Richards S."/>
            <person name="Blissard G.W."/>
        </authorList>
    </citation>
    <scope>NUCLEOTIDE SEQUENCE</scope>
</reference>
<keyword evidence="16" id="KW-1185">Reference proteome</keyword>
<keyword evidence="6" id="KW-0479">Metal-binding</keyword>
<gene>
    <name evidence="15" type="ORF">O3G_MSEX001597</name>
</gene>
<evidence type="ECO:0000256" key="4">
    <source>
        <dbReference type="ARBA" id="ARBA00022617"/>
    </source>
</evidence>
<evidence type="ECO:0000256" key="10">
    <source>
        <dbReference type="ARBA" id="ARBA00023136"/>
    </source>
</evidence>
<dbReference type="GO" id="GO:0140571">
    <property type="term" value="F:transmembrane ascorbate ferrireductase activity"/>
    <property type="evidence" value="ECO:0007669"/>
    <property type="project" value="UniProtKB-EC"/>
</dbReference>
<accession>A0A922CCQ6</accession>
<evidence type="ECO:0000256" key="11">
    <source>
        <dbReference type="ARBA" id="ARBA00024225"/>
    </source>
</evidence>
<feature type="compositionally biased region" description="Basic and acidic residues" evidence="12">
    <location>
        <begin position="27"/>
        <end position="36"/>
    </location>
</feature>